<evidence type="ECO:0000256" key="1">
    <source>
        <dbReference type="SAM" id="Phobius"/>
    </source>
</evidence>
<reference evidence="2 3" key="1">
    <citation type="submission" date="2016-12" db="EMBL/GenBank/DDBJ databases">
        <authorList>
            <person name="Song W.-J."/>
            <person name="Kurnit D.M."/>
        </authorList>
    </citation>
    <scope>NUCLEOTIDE SEQUENCE [LARGE SCALE GENOMIC DNA]</scope>
    <source>
        <strain evidence="2 3">CECT 9026</strain>
    </source>
</reference>
<proteinExistence type="predicted"/>
<keyword evidence="1" id="KW-0472">Membrane</keyword>
<sequence length="129" mass="14601">MIIAIKLYVIRDLASGTDKLFMINHKTTVIRWVLALLLLVAVMASINLWLSNRAVIEPTLPRPEKNNSLPPNAATLTVEKLNHQVQVKQLRQALIHEQPLSATEVVSDQDLEQQIESLEQALQQFSQEK</sequence>
<feature type="transmembrane region" description="Helical" evidence="1">
    <location>
        <begin position="29"/>
        <end position="50"/>
    </location>
</feature>
<evidence type="ECO:0000313" key="2">
    <source>
        <dbReference type="EMBL" id="SIO96184.1"/>
    </source>
</evidence>
<accession>A0A1N6M9S6</accession>
<evidence type="ECO:0000313" key="3">
    <source>
        <dbReference type="Proteomes" id="UP000184774"/>
    </source>
</evidence>
<dbReference type="EMBL" id="FSSB01000028">
    <property type="protein sequence ID" value="SIO96184.1"/>
    <property type="molecule type" value="Genomic_DNA"/>
</dbReference>
<name>A0A1N6M9S6_9VIBR</name>
<keyword evidence="1" id="KW-0812">Transmembrane</keyword>
<keyword evidence="1" id="KW-1133">Transmembrane helix</keyword>
<dbReference type="AlphaFoldDB" id="A0A1N6M9S6"/>
<organism evidence="2 3">
    <name type="scientific">Vibrio spartinae</name>
    <dbReference type="NCBI Taxonomy" id="1918945"/>
    <lineage>
        <taxon>Bacteria</taxon>
        <taxon>Pseudomonadati</taxon>
        <taxon>Pseudomonadota</taxon>
        <taxon>Gammaproteobacteria</taxon>
        <taxon>Vibrionales</taxon>
        <taxon>Vibrionaceae</taxon>
        <taxon>Vibrio</taxon>
    </lineage>
</organism>
<dbReference type="Proteomes" id="UP000184774">
    <property type="component" value="Unassembled WGS sequence"/>
</dbReference>
<gene>
    <name evidence="2" type="ORF">VSP9026_03966</name>
</gene>
<protein>
    <submittedName>
        <fullName evidence="2">Uncharacterized protein</fullName>
    </submittedName>
</protein>